<dbReference type="AlphaFoldDB" id="A0A2Z2NVP8"/>
<reference evidence="1 2" key="1">
    <citation type="submission" date="2016-12" db="EMBL/GenBank/DDBJ databases">
        <authorList>
            <person name="Song W.-J."/>
            <person name="Kurnit D.M."/>
        </authorList>
    </citation>
    <scope>NUCLEOTIDE SEQUENCE [LARGE SCALE GENOMIC DNA]</scope>
    <source>
        <strain evidence="1 2">IMCC3135</strain>
    </source>
</reference>
<evidence type="ECO:0000313" key="2">
    <source>
        <dbReference type="Proteomes" id="UP000250079"/>
    </source>
</evidence>
<keyword evidence="2" id="KW-1185">Reference proteome</keyword>
<protein>
    <submittedName>
        <fullName evidence="1">Uncharacterized protein</fullName>
    </submittedName>
</protein>
<dbReference type="EMBL" id="CP018632">
    <property type="protein sequence ID" value="ASJ71234.1"/>
    <property type="molecule type" value="Genomic_DNA"/>
</dbReference>
<evidence type="ECO:0000313" key="1">
    <source>
        <dbReference type="EMBL" id="ASJ71234.1"/>
    </source>
</evidence>
<dbReference type="RefSeq" id="WP_088916699.1">
    <property type="nucleotide sequence ID" value="NZ_CP018632.1"/>
</dbReference>
<dbReference type="KEGG" id="gai:IMCC3135_05610"/>
<proteinExistence type="predicted"/>
<accession>A0A2Z2NVP8</accession>
<gene>
    <name evidence="1" type="ORF">IMCC3135_05610</name>
</gene>
<dbReference type="Proteomes" id="UP000250079">
    <property type="component" value="Chromosome"/>
</dbReference>
<name>A0A2Z2NVP8_9GAMM</name>
<dbReference type="InterPro" id="IPR022064">
    <property type="entry name" value="DUF3619"/>
</dbReference>
<dbReference type="Pfam" id="PF12279">
    <property type="entry name" value="DUF3619"/>
    <property type="match status" value="1"/>
</dbReference>
<organism evidence="1 2">
    <name type="scientific">Granulosicoccus antarcticus IMCC3135</name>
    <dbReference type="NCBI Taxonomy" id="1192854"/>
    <lineage>
        <taxon>Bacteria</taxon>
        <taxon>Pseudomonadati</taxon>
        <taxon>Pseudomonadota</taxon>
        <taxon>Gammaproteobacteria</taxon>
        <taxon>Chromatiales</taxon>
        <taxon>Granulosicoccaceae</taxon>
        <taxon>Granulosicoccus</taxon>
    </lineage>
</organism>
<sequence length="193" mass="20741">MNSSDKSPSSRRTPENASMESLLLALDAETDALSPDIVDRLAAARRRAVMRSVSQQIPDKADAIAVARSNQGTLIHQNDPENTIDRLQRHVNTLWQNRPVSASLATCCVASLAAILVINSAQMLSSPTESMIKMTPQSELAANPISADTNISLVKAASLETDSVDLLPIMSSEESLDLVGSVDFLLWLDSQQG</sequence>